<reference evidence="3 4" key="1">
    <citation type="submission" date="2016-01" db="EMBL/GenBank/DDBJ databases">
        <authorList>
            <person name="Oliw E.H."/>
        </authorList>
    </citation>
    <scope>NUCLEOTIDE SEQUENCE [LARGE SCALE GENOMIC DNA]</scope>
    <source>
        <strain evidence="3 4">GED7760B</strain>
    </source>
</reference>
<dbReference type="EMBL" id="LRQA01000039">
    <property type="protein sequence ID" value="KXA18135.1"/>
    <property type="molecule type" value="Genomic_DNA"/>
</dbReference>
<feature type="chain" id="PRO_5007458072" description="Alcohol dehydrogenase" evidence="2">
    <location>
        <begin position="24"/>
        <end position="144"/>
    </location>
</feature>
<evidence type="ECO:0000313" key="3">
    <source>
        <dbReference type="EMBL" id="KXA18135.1"/>
    </source>
</evidence>
<dbReference type="RefSeq" id="WP_060786901.1">
    <property type="nucleotide sequence ID" value="NZ_KQ956818.1"/>
</dbReference>
<feature type="signal peptide" evidence="2">
    <location>
        <begin position="1"/>
        <end position="23"/>
    </location>
</feature>
<comment type="caution">
    <text evidence="3">The sequence shown here is derived from an EMBL/GenBank/DDBJ whole genome shotgun (WGS) entry which is preliminary data.</text>
</comment>
<keyword evidence="1" id="KW-1133">Transmembrane helix</keyword>
<organism evidence="3 4">
    <name type="scientific">Gardnerella vaginalis</name>
    <dbReference type="NCBI Taxonomy" id="2702"/>
    <lineage>
        <taxon>Bacteria</taxon>
        <taxon>Bacillati</taxon>
        <taxon>Actinomycetota</taxon>
        <taxon>Actinomycetes</taxon>
        <taxon>Bifidobacteriales</taxon>
        <taxon>Bifidobacteriaceae</taxon>
        <taxon>Gardnerella</taxon>
    </lineage>
</organism>
<feature type="transmembrane region" description="Helical" evidence="1">
    <location>
        <begin position="118"/>
        <end position="138"/>
    </location>
</feature>
<evidence type="ECO:0008006" key="5">
    <source>
        <dbReference type="Google" id="ProtNLM"/>
    </source>
</evidence>
<dbReference type="PATRIC" id="fig|2702.99.peg.684"/>
<protein>
    <recommendedName>
        <fullName evidence="5">Alcohol dehydrogenase</fullName>
    </recommendedName>
</protein>
<evidence type="ECO:0000256" key="2">
    <source>
        <dbReference type="SAM" id="SignalP"/>
    </source>
</evidence>
<dbReference type="AlphaFoldDB" id="A0A133NPB7"/>
<keyword evidence="1" id="KW-0472">Membrane</keyword>
<feature type="transmembrane region" description="Helical" evidence="1">
    <location>
        <begin position="42"/>
        <end position="60"/>
    </location>
</feature>
<keyword evidence="2" id="KW-0732">Signal</keyword>
<accession>A0A133NPB7</accession>
<evidence type="ECO:0000256" key="1">
    <source>
        <dbReference type="SAM" id="Phobius"/>
    </source>
</evidence>
<evidence type="ECO:0000313" key="4">
    <source>
        <dbReference type="Proteomes" id="UP000070558"/>
    </source>
</evidence>
<dbReference type="Proteomes" id="UP000070558">
    <property type="component" value="Unassembled WGS sequence"/>
</dbReference>
<gene>
    <name evidence="3" type="ORF">HMPREF3216_00703</name>
</gene>
<feature type="transmembrane region" description="Helical" evidence="1">
    <location>
        <begin position="67"/>
        <end position="88"/>
    </location>
</feature>
<name>A0A133NPB7_GARVA</name>
<dbReference type="OrthoDB" id="3238162at2"/>
<sequence>MMFNIKSHSVLFAGRCAALCVLAAFCAVLGTFAHRMGAMYNFPYGLVIAFLLVILSACFARMLCGVFGLILHAIVCCSVVWMIALGWFRVFGAFRGVLVAVGFGVDNLPWIAQNAGYFWLYGIIIAHVVLLCMPNKFFAISGAK</sequence>
<keyword evidence="1" id="KW-0812">Transmembrane</keyword>
<proteinExistence type="predicted"/>